<dbReference type="AlphaFoldDB" id="A0A240E3W7"/>
<keyword evidence="4" id="KW-1185">Reference proteome</keyword>
<evidence type="ECO:0000256" key="1">
    <source>
        <dbReference type="ARBA" id="ARBA00022801"/>
    </source>
</evidence>
<feature type="domain" description="Thioesterase" evidence="2">
    <location>
        <begin position="47"/>
        <end position="114"/>
    </location>
</feature>
<dbReference type="SUPFAM" id="SSF54637">
    <property type="entry name" value="Thioesterase/thiol ester dehydrase-isomerase"/>
    <property type="match status" value="1"/>
</dbReference>
<evidence type="ECO:0000259" key="2">
    <source>
        <dbReference type="Pfam" id="PF03061"/>
    </source>
</evidence>
<dbReference type="Gene3D" id="3.10.129.10">
    <property type="entry name" value="Hotdog Thioesterase"/>
    <property type="match status" value="1"/>
</dbReference>
<dbReference type="InterPro" id="IPR006683">
    <property type="entry name" value="Thioestr_dom"/>
</dbReference>
<dbReference type="EMBL" id="OANT01000001">
    <property type="protein sequence ID" value="SNX43458.1"/>
    <property type="molecule type" value="Genomic_DNA"/>
</dbReference>
<protein>
    <submittedName>
        <fullName evidence="3">Uncharacterized domain 1-containing protein</fullName>
    </submittedName>
</protein>
<name>A0A240E3W7_9GAMM</name>
<dbReference type="InterPro" id="IPR029069">
    <property type="entry name" value="HotDog_dom_sf"/>
</dbReference>
<dbReference type="Proteomes" id="UP000219042">
    <property type="component" value="Unassembled WGS sequence"/>
</dbReference>
<proteinExistence type="predicted"/>
<organism evidence="3 4">
    <name type="scientific">Acinetobacter puyangensis</name>
    <dbReference type="NCBI Taxonomy" id="1096779"/>
    <lineage>
        <taxon>Bacteria</taxon>
        <taxon>Pseudomonadati</taxon>
        <taxon>Pseudomonadota</taxon>
        <taxon>Gammaproteobacteria</taxon>
        <taxon>Moraxellales</taxon>
        <taxon>Moraxellaceae</taxon>
        <taxon>Acinetobacter</taxon>
    </lineage>
</organism>
<dbReference type="GO" id="GO:0016289">
    <property type="term" value="F:acyl-CoA hydrolase activity"/>
    <property type="evidence" value="ECO:0007669"/>
    <property type="project" value="UniProtKB-ARBA"/>
</dbReference>
<dbReference type="InterPro" id="IPR003736">
    <property type="entry name" value="PAAI_dom"/>
</dbReference>
<dbReference type="RefSeq" id="WP_097077747.1">
    <property type="nucleotide sequence ID" value="NZ_BAABHT010000020.1"/>
</dbReference>
<dbReference type="CDD" id="cd03443">
    <property type="entry name" value="PaaI_thioesterase"/>
    <property type="match status" value="1"/>
</dbReference>
<keyword evidence="1" id="KW-0378">Hydrolase</keyword>
<dbReference type="NCBIfam" id="TIGR00369">
    <property type="entry name" value="unchar_dom_1"/>
    <property type="match status" value="1"/>
</dbReference>
<sequence length="126" mass="14181">MFDSHQLPPIHHFLGGHDIKWHAEQGILEIKYQTQQCFTNPRGSIEGGMLCAILDDVMGILSVFNKAERPAATINLHIDFFRPCQVGEVLAKAWFVKEGKKVLSMESEAWQKDKLIAKCSAAFLVL</sequence>
<evidence type="ECO:0000313" key="3">
    <source>
        <dbReference type="EMBL" id="SNX43458.1"/>
    </source>
</evidence>
<accession>A0A240E3W7</accession>
<reference evidence="4" key="1">
    <citation type="submission" date="2016-09" db="EMBL/GenBank/DDBJ databases">
        <authorList>
            <person name="Varghese N."/>
            <person name="Submissions S."/>
        </authorList>
    </citation>
    <scope>NUCLEOTIDE SEQUENCE [LARGE SCALE GENOMIC DNA]</scope>
    <source>
        <strain evidence="4">ANC 4466</strain>
    </source>
</reference>
<dbReference type="Pfam" id="PF03061">
    <property type="entry name" value="4HBT"/>
    <property type="match status" value="1"/>
</dbReference>
<evidence type="ECO:0000313" key="4">
    <source>
        <dbReference type="Proteomes" id="UP000219042"/>
    </source>
</evidence>
<gene>
    <name evidence="3" type="ORF">SAMN05421731_101500</name>
</gene>
<dbReference type="OrthoDB" id="9813282at2"/>